<gene>
    <name evidence="1" type="ORF">ACH5RR_023219</name>
</gene>
<comment type="caution">
    <text evidence="1">The sequence shown here is derived from an EMBL/GenBank/DDBJ whole genome shotgun (WGS) entry which is preliminary data.</text>
</comment>
<accession>A0ABD2ZDX5</accession>
<name>A0ABD2ZDX5_9GENT</name>
<sequence>MSHYVVDNTLLSQSIVNASMPQVLNGAFCSKVSHSASNSTSLGIWTTNMNCSNGASQQRVDGMGSTPNASNMSTLIVDSHENVIQSPHQFSGDALDILLPGIYIF</sequence>
<evidence type="ECO:0000313" key="1">
    <source>
        <dbReference type="EMBL" id="KAL3516317.1"/>
    </source>
</evidence>
<keyword evidence="2" id="KW-1185">Reference proteome</keyword>
<proteinExistence type="predicted"/>
<evidence type="ECO:0000313" key="2">
    <source>
        <dbReference type="Proteomes" id="UP001630127"/>
    </source>
</evidence>
<dbReference type="AlphaFoldDB" id="A0ABD2ZDX5"/>
<dbReference type="Proteomes" id="UP001630127">
    <property type="component" value="Unassembled WGS sequence"/>
</dbReference>
<organism evidence="1 2">
    <name type="scientific">Cinchona calisaya</name>
    <dbReference type="NCBI Taxonomy" id="153742"/>
    <lineage>
        <taxon>Eukaryota</taxon>
        <taxon>Viridiplantae</taxon>
        <taxon>Streptophyta</taxon>
        <taxon>Embryophyta</taxon>
        <taxon>Tracheophyta</taxon>
        <taxon>Spermatophyta</taxon>
        <taxon>Magnoliopsida</taxon>
        <taxon>eudicotyledons</taxon>
        <taxon>Gunneridae</taxon>
        <taxon>Pentapetalae</taxon>
        <taxon>asterids</taxon>
        <taxon>lamiids</taxon>
        <taxon>Gentianales</taxon>
        <taxon>Rubiaceae</taxon>
        <taxon>Cinchonoideae</taxon>
        <taxon>Cinchoneae</taxon>
        <taxon>Cinchona</taxon>
    </lineage>
</organism>
<protein>
    <submittedName>
        <fullName evidence="1">Uncharacterized protein</fullName>
    </submittedName>
</protein>
<dbReference type="EMBL" id="JBJUIK010000010">
    <property type="protein sequence ID" value="KAL3516317.1"/>
    <property type="molecule type" value="Genomic_DNA"/>
</dbReference>
<reference evidence="1 2" key="1">
    <citation type="submission" date="2024-11" db="EMBL/GenBank/DDBJ databases">
        <title>A near-complete genome assembly of Cinchona calisaya.</title>
        <authorList>
            <person name="Lian D.C."/>
            <person name="Zhao X.W."/>
            <person name="Wei L."/>
        </authorList>
    </citation>
    <scope>NUCLEOTIDE SEQUENCE [LARGE SCALE GENOMIC DNA]</scope>
    <source>
        <tissue evidence="1">Nenye</tissue>
    </source>
</reference>